<dbReference type="SMART" id="SM01134">
    <property type="entry name" value="DeoRC"/>
    <property type="match status" value="1"/>
</dbReference>
<dbReference type="InterPro" id="IPR036390">
    <property type="entry name" value="WH_DNA-bd_sf"/>
</dbReference>
<name>A0A8J3Z1H7_9ACTN</name>
<organism evidence="5 6">
    <name type="scientific">Virgisporangium aurantiacum</name>
    <dbReference type="NCBI Taxonomy" id="175570"/>
    <lineage>
        <taxon>Bacteria</taxon>
        <taxon>Bacillati</taxon>
        <taxon>Actinomycetota</taxon>
        <taxon>Actinomycetes</taxon>
        <taxon>Micromonosporales</taxon>
        <taxon>Micromonosporaceae</taxon>
        <taxon>Virgisporangium</taxon>
    </lineage>
</organism>
<dbReference type="InterPro" id="IPR018356">
    <property type="entry name" value="Tscrpt_reg_HTH_DeoR_CS"/>
</dbReference>
<evidence type="ECO:0000313" key="6">
    <source>
        <dbReference type="Proteomes" id="UP000612585"/>
    </source>
</evidence>
<dbReference type="InterPro" id="IPR050313">
    <property type="entry name" value="Carb_Metab_HTH_regulators"/>
</dbReference>
<dbReference type="InterPro" id="IPR036388">
    <property type="entry name" value="WH-like_DNA-bd_sf"/>
</dbReference>
<protein>
    <submittedName>
        <fullName evidence="5">DeoR family transcriptional regulator</fullName>
    </submittedName>
</protein>
<keyword evidence="1" id="KW-0805">Transcription regulation</keyword>
<dbReference type="PANTHER" id="PTHR30363:SF44">
    <property type="entry name" value="AGA OPERON TRANSCRIPTIONAL REPRESSOR-RELATED"/>
    <property type="match status" value="1"/>
</dbReference>
<evidence type="ECO:0000256" key="3">
    <source>
        <dbReference type="ARBA" id="ARBA00023163"/>
    </source>
</evidence>
<dbReference type="PROSITE" id="PS51000">
    <property type="entry name" value="HTH_DEOR_2"/>
    <property type="match status" value="1"/>
</dbReference>
<evidence type="ECO:0000256" key="1">
    <source>
        <dbReference type="ARBA" id="ARBA00023015"/>
    </source>
</evidence>
<proteinExistence type="predicted"/>
<dbReference type="AlphaFoldDB" id="A0A8J3Z1H7"/>
<evidence type="ECO:0000313" key="5">
    <source>
        <dbReference type="EMBL" id="GIJ55559.1"/>
    </source>
</evidence>
<keyword evidence="3" id="KW-0804">Transcription</keyword>
<dbReference type="EMBL" id="BOPG01000019">
    <property type="protein sequence ID" value="GIJ55559.1"/>
    <property type="molecule type" value="Genomic_DNA"/>
</dbReference>
<dbReference type="InterPro" id="IPR037171">
    <property type="entry name" value="NagB/RpiA_transferase-like"/>
</dbReference>
<dbReference type="Pfam" id="PF00455">
    <property type="entry name" value="DeoRC"/>
    <property type="match status" value="1"/>
</dbReference>
<dbReference type="SMART" id="SM00420">
    <property type="entry name" value="HTH_DEOR"/>
    <property type="match status" value="1"/>
</dbReference>
<evidence type="ECO:0000256" key="2">
    <source>
        <dbReference type="ARBA" id="ARBA00023125"/>
    </source>
</evidence>
<dbReference type="PANTHER" id="PTHR30363">
    <property type="entry name" value="HTH-TYPE TRANSCRIPTIONAL REGULATOR SRLR-RELATED"/>
    <property type="match status" value="1"/>
</dbReference>
<dbReference type="InterPro" id="IPR001034">
    <property type="entry name" value="DeoR_HTH"/>
</dbReference>
<keyword evidence="2" id="KW-0238">DNA-binding</keyword>
<dbReference type="Gene3D" id="3.40.50.1360">
    <property type="match status" value="1"/>
</dbReference>
<dbReference type="SUPFAM" id="SSF100950">
    <property type="entry name" value="NagB/RpiA/CoA transferase-like"/>
    <property type="match status" value="1"/>
</dbReference>
<dbReference type="RefSeq" id="WP_203992531.1">
    <property type="nucleotide sequence ID" value="NZ_BOPG01000019.1"/>
</dbReference>
<accession>A0A8J3Z1H7</accession>
<dbReference type="InterPro" id="IPR014036">
    <property type="entry name" value="DeoR-like_C"/>
</dbReference>
<dbReference type="Gene3D" id="1.10.10.10">
    <property type="entry name" value="Winged helix-like DNA-binding domain superfamily/Winged helix DNA-binding domain"/>
    <property type="match status" value="1"/>
</dbReference>
<keyword evidence="6" id="KW-1185">Reference proteome</keyword>
<reference evidence="5" key="1">
    <citation type="submission" date="2021-01" db="EMBL/GenBank/DDBJ databases">
        <title>Whole genome shotgun sequence of Virgisporangium aurantiacum NBRC 16421.</title>
        <authorList>
            <person name="Komaki H."/>
            <person name="Tamura T."/>
        </authorList>
    </citation>
    <scope>NUCLEOTIDE SEQUENCE</scope>
    <source>
        <strain evidence="5">NBRC 16421</strain>
    </source>
</reference>
<dbReference type="PRINTS" id="PR00037">
    <property type="entry name" value="HTHLACR"/>
</dbReference>
<sequence>MPGTLRRADRVTAIVDRLGSQGSVQVDALAAEFAVSAATIRRDLQSLEDQNLLRRNHGGAVAVNLGAELPVRYRIGQRRDQKRAIAKAAAARLPHGRLMLGLTGGTTTHMVSRLLANRYDLAVVTNALNIAAELSARPRTRVLTTGGLTRSQSFELVGPIAEQVLAGFDLDVAVVGVDGITAAHGLTTHDRLEAATNAVMIRQARRVIVVADASKIGRAWSARICPLGDVDELVTHRSADSAALDAIRARGVEVVLAA</sequence>
<evidence type="ECO:0000259" key="4">
    <source>
        <dbReference type="PROSITE" id="PS51000"/>
    </source>
</evidence>
<dbReference type="GO" id="GO:0003700">
    <property type="term" value="F:DNA-binding transcription factor activity"/>
    <property type="evidence" value="ECO:0007669"/>
    <property type="project" value="InterPro"/>
</dbReference>
<dbReference type="GO" id="GO:0003677">
    <property type="term" value="F:DNA binding"/>
    <property type="evidence" value="ECO:0007669"/>
    <property type="project" value="UniProtKB-KW"/>
</dbReference>
<gene>
    <name evidence="5" type="primary">agaR_1</name>
    <name evidence="5" type="ORF">Vau01_030750</name>
</gene>
<dbReference type="Proteomes" id="UP000612585">
    <property type="component" value="Unassembled WGS sequence"/>
</dbReference>
<comment type="caution">
    <text evidence="5">The sequence shown here is derived from an EMBL/GenBank/DDBJ whole genome shotgun (WGS) entry which is preliminary data.</text>
</comment>
<dbReference type="SUPFAM" id="SSF46785">
    <property type="entry name" value="Winged helix' DNA-binding domain"/>
    <property type="match status" value="1"/>
</dbReference>
<dbReference type="PROSITE" id="PS00894">
    <property type="entry name" value="HTH_DEOR_1"/>
    <property type="match status" value="1"/>
</dbReference>
<feature type="domain" description="HTH deoR-type" evidence="4">
    <location>
        <begin position="7"/>
        <end position="62"/>
    </location>
</feature>
<dbReference type="Pfam" id="PF08220">
    <property type="entry name" value="HTH_DeoR"/>
    <property type="match status" value="1"/>
</dbReference>